<organism evidence="2">
    <name type="scientific">Brassica napus</name>
    <name type="common">Rape</name>
    <dbReference type="NCBI Taxonomy" id="3708"/>
    <lineage>
        <taxon>Eukaryota</taxon>
        <taxon>Viridiplantae</taxon>
        <taxon>Streptophyta</taxon>
        <taxon>Embryophyta</taxon>
        <taxon>Tracheophyta</taxon>
        <taxon>Spermatophyta</taxon>
        <taxon>Magnoliopsida</taxon>
        <taxon>eudicotyledons</taxon>
        <taxon>Gunneridae</taxon>
        <taxon>Pentapetalae</taxon>
        <taxon>rosids</taxon>
        <taxon>malvids</taxon>
        <taxon>Brassicales</taxon>
        <taxon>Brassicaceae</taxon>
        <taxon>Brassiceae</taxon>
        <taxon>Brassica</taxon>
    </lineage>
</organism>
<proteinExistence type="predicted"/>
<protein>
    <submittedName>
        <fullName evidence="2">(rape) hypothetical protein</fullName>
    </submittedName>
</protein>
<evidence type="ECO:0000313" key="2">
    <source>
        <dbReference type="EMBL" id="CAF2107930.1"/>
    </source>
</evidence>
<feature type="compositionally biased region" description="Low complexity" evidence="1">
    <location>
        <begin position="36"/>
        <end position="47"/>
    </location>
</feature>
<feature type="region of interest" description="Disordered" evidence="1">
    <location>
        <begin position="1"/>
        <end position="47"/>
    </location>
</feature>
<feature type="compositionally biased region" description="Low complexity" evidence="1">
    <location>
        <begin position="1"/>
        <end position="15"/>
    </location>
</feature>
<dbReference type="SMR" id="A0A816UGX8"/>
<sequence>MAALAGASPASEPPDSSLPPPLAAYSPSHQSIPVTNSPSSSDLDLNNNDIVHQFPDLVKKPSFSTNQSSSPVRLAQKLMPLFTPLNMCESVLMLLSLPQFRYAAAVRASLSLESPTSADDISSGRAKVNI</sequence>
<name>A0A816UGX8_BRANA</name>
<gene>
    <name evidence="2" type="ORF">DARMORV10_C08P12870.1</name>
</gene>
<reference evidence="2" key="1">
    <citation type="submission" date="2021-01" db="EMBL/GenBank/DDBJ databases">
        <authorList>
            <consortium name="Genoscope - CEA"/>
            <person name="William W."/>
        </authorList>
    </citation>
    <scope>NUCLEOTIDE SEQUENCE</scope>
</reference>
<evidence type="ECO:0000256" key="1">
    <source>
        <dbReference type="SAM" id="MobiDB-lite"/>
    </source>
</evidence>
<dbReference type="AlphaFoldDB" id="A0A816UGX8"/>
<accession>A0A816UGX8</accession>
<dbReference type="Proteomes" id="UP001295469">
    <property type="component" value="Chromosome C08"/>
</dbReference>
<dbReference type="EMBL" id="HG994372">
    <property type="protein sequence ID" value="CAF2107930.1"/>
    <property type="molecule type" value="Genomic_DNA"/>
</dbReference>